<name>A8N0Z3_COPC7</name>
<dbReference type="VEuPathDB" id="FungiDB:CC1G_11998"/>
<feature type="region of interest" description="Disordered" evidence="1">
    <location>
        <begin position="293"/>
        <end position="314"/>
    </location>
</feature>
<proteinExistence type="predicted"/>
<accession>A8N0Z3</accession>
<dbReference type="AlphaFoldDB" id="A8N0Z3"/>
<dbReference type="GeneID" id="6004972"/>
<dbReference type="KEGG" id="cci:CC1G_11998"/>
<organism evidence="2 3">
    <name type="scientific">Coprinopsis cinerea (strain Okayama-7 / 130 / ATCC MYA-4618 / FGSC 9003)</name>
    <name type="common">Inky cap fungus</name>
    <name type="synonym">Hormographiella aspergillata</name>
    <dbReference type="NCBI Taxonomy" id="240176"/>
    <lineage>
        <taxon>Eukaryota</taxon>
        <taxon>Fungi</taxon>
        <taxon>Dikarya</taxon>
        <taxon>Basidiomycota</taxon>
        <taxon>Agaricomycotina</taxon>
        <taxon>Agaricomycetes</taxon>
        <taxon>Agaricomycetidae</taxon>
        <taxon>Agaricales</taxon>
        <taxon>Agaricineae</taxon>
        <taxon>Psathyrellaceae</taxon>
        <taxon>Coprinopsis</taxon>
    </lineage>
</organism>
<feature type="compositionally biased region" description="Basic and acidic residues" evidence="1">
    <location>
        <begin position="295"/>
        <end position="310"/>
    </location>
</feature>
<dbReference type="InParanoid" id="A8N0Z3"/>
<reference evidence="2 3" key="1">
    <citation type="journal article" date="2010" name="Proc. Natl. Acad. Sci. U.S.A.">
        <title>Insights into evolution of multicellular fungi from the assembled chromosomes of the mushroom Coprinopsis cinerea (Coprinus cinereus).</title>
        <authorList>
            <person name="Stajich J.E."/>
            <person name="Wilke S.K."/>
            <person name="Ahren D."/>
            <person name="Au C.H."/>
            <person name="Birren B.W."/>
            <person name="Borodovsky M."/>
            <person name="Burns C."/>
            <person name="Canback B."/>
            <person name="Casselton L.A."/>
            <person name="Cheng C.K."/>
            <person name="Deng J."/>
            <person name="Dietrich F.S."/>
            <person name="Fargo D.C."/>
            <person name="Farman M.L."/>
            <person name="Gathman A.C."/>
            <person name="Goldberg J."/>
            <person name="Guigo R."/>
            <person name="Hoegger P.J."/>
            <person name="Hooker J.B."/>
            <person name="Huggins A."/>
            <person name="James T.Y."/>
            <person name="Kamada T."/>
            <person name="Kilaru S."/>
            <person name="Kodira C."/>
            <person name="Kues U."/>
            <person name="Kupfer D."/>
            <person name="Kwan H.S."/>
            <person name="Lomsadze A."/>
            <person name="Li W."/>
            <person name="Lilly W.W."/>
            <person name="Ma L.J."/>
            <person name="Mackey A.J."/>
            <person name="Manning G."/>
            <person name="Martin F."/>
            <person name="Muraguchi H."/>
            <person name="Natvig D.O."/>
            <person name="Palmerini H."/>
            <person name="Ramesh M.A."/>
            <person name="Rehmeyer C.J."/>
            <person name="Roe B.A."/>
            <person name="Shenoy N."/>
            <person name="Stanke M."/>
            <person name="Ter-Hovhannisyan V."/>
            <person name="Tunlid A."/>
            <person name="Velagapudi R."/>
            <person name="Vision T.J."/>
            <person name="Zeng Q."/>
            <person name="Zolan M.E."/>
            <person name="Pukkila P.J."/>
        </authorList>
    </citation>
    <scope>NUCLEOTIDE SEQUENCE [LARGE SCALE GENOMIC DNA]</scope>
    <source>
        <strain evidence="3">Okayama-7 / 130 / ATCC MYA-4618 / FGSC 9003</strain>
    </source>
</reference>
<dbReference type="EMBL" id="AACS02000001">
    <property type="protein sequence ID" value="EAU93264.1"/>
    <property type="molecule type" value="Genomic_DNA"/>
</dbReference>
<sequence>MLLNTSPALQGLTALESQTLLDYASSRLRHCAETLTGRSESIKKTPGLFESCWNQLKIDIRSANTTLILQSIVNITHPDVITPPSFLVKITRLLVSGGIDSLQDVASAARDRQPPLRDHFRPTICLWWCNFKTLSPITPVSLSVRDVVDAFRGETPQAWLTYTYPMMLLKGCDVSSLAPLSETFSVVEERMTTAETELRSALEAIDFFRVKCSSLKPLLAVRLEDPSAWVPYERPSQSSQCELLPPRDETIVYSHEEDSEWVPPPPSPPGWGRSSDSAWDAVVPHLRWPSPSHTWECEEKSGSPTRKDAEDGMEGMVEEFRGLET</sequence>
<feature type="region of interest" description="Disordered" evidence="1">
    <location>
        <begin position="255"/>
        <end position="277"/>
    </location>
</feature>
<evidence type="ECO:0000256" key="1">
    <source>
        <dbReference type="SAM" id="MobiDB-lite"/>
    </source>
</evidence>
<keyword evidence="3" id="KW-1185">Reference proteome</keyword>
<comment type="caution">
    <text evidence="2">The sequence shown here is derived from an EMBL/GenBank/DDBJ whole genome shotgun (WGS) entry which is preliminary data.</text>
</comment>
<evidence type="ECO:0000313" key="3">
    <source>
        <dbReference type="Proteomes" id="UP000001861"/>
    </source>
</evidence>
<dbReference type="RefSeq" id="XP_001828550.1">
    <property type="nucleotide sequence ID" value="XM_001828498.1"/>
</dbReference>
<gene>
    <name evidence="2" type="ORF">CC1G_11998</name>
</gene>
<protein>
    <submittedName>
        <fullName evidence="2">Uncharacterized protein</fullName>
    </submittedName>
</protein>
<evidence type="ECO:0000313" key="2">
    <source>
        <dbReference type="EMBL" id="EAU93264.1"/>
    </source>
</evidence>
<dbReference type="Proteomes" id="UP000001861">
    <property type="component" value="Unassembled WGS sequence"/>
</dbReference>